<dbReference type="PANTHER" id="PTHR48022:SF53">
    <property type="entry name" value="ALPHA-GLUCOSIDE TRANSPORTER, PUTATIVE (AFU_ORTHOLOGUE AFUA_3G01700)-RELATED"/>
    <property type="match status" value="1"/>
</dbReference>
<comment type="catalytic activity">
    <reaction evidence="7">
        <text>myo-inositol(out) + H(+)(out) = myo-inositol(in) + H(+)(in)</text>
        <dbReference type="Rhea" id="RHEA:60364"/>
        <dbReference type="ChEBI" id="CHEBI:15378"/>
        <dbReference type="ChEBI" id="CHEBI:17268"/>
    </reaction>
</comment>
<keyword evidence="4 10" id="KW-0812">Transmembrane</keyword>
<feature type="transmembrane region" description="Helical" evidence="10">
    <location>
        <begin position="234"/>
        <end position="255"/>
    </location>
</feature>
<reference evidence="13" key="2">
    <citation type="submission" date="2013-07" db="EMBL/GenBank/DDBJ databases">
        <authorList>
            <consortium name="The Broad Institute Genome Sequencing Platform"/>
            <person name="Cuomo C."/>
            <person name="Litvintseva A."/>
            <person name="Chen Y."/>
            <person name="Heitman J."/>
            <person name="Sun S."/>
            <person name="Springer D."/>
            <person name="Dromer F."/>
            <person name="Young S.K."/>
            <person name="Zeng Q."/>
            <person name="Gargeya S."/>
            <person name="Fitzgerald M."/>
            <person name="Abouelleil A."/>
            <person name="Alvarado L."/>
            <person name="Berlin A.M."/>
            <person name="Chapman S.B."/>
            <person name="Dewar J."/>
            <person name="Goldberg J."/>
            <person name="Griggs A."/>
            <person name="Gujja S."/>
            <person name="Hansen M."/>
            <person name="Howarth C."/>
            <person name="Imamovic A."/>
            <person name="Larimer J."/>
            <person name="McCowan C."/>
            <person name="Murphy C."/>
            <person name="Pearson M."/>
            <person name="Priest M."/>
            <person name="Roberts A."/>
            <person name="Saif S."/>
            <person name="Shea T."/>
            <person name="Sykes S."/>
            <person name="Wortman J."/>
            <person name="Nusbaum C."/>
            <person name="Birren B."/>
        </authorList>
    </citation>
    <scope>NUCLEOTIDE SEQUENCE</scope>
    <source>
        <strain evidence="13">CBS 10117</strain>
    </source>
</reference>
<feature type="transmembrane region" description="Helical" evidence="10">
    <location>
        <begin position="194"/>
        <end position="214"/>
    </location>
</feature>
<feature type="transmembrane region" description="Helical" evidence="10">
    <location>
        <begin position="137"/>
        <end position="156"/>
    </location>
</feature>
<dbReference type="NCBIfam" id="TIGR00879">
    <property type="entry name" value="SP"/>
    <property type="match status" value="1"/>
</dbReference>
<feature type="transmembrane region" description="Helical" evidence="10">
    <location>
        <begin position="162"/>
        <end position="182"/>
    </location>
</feature>
<feature type="region of interest" description="Disordered" evidence="9">
    <location>
        <begin position="536"/>
        <end position="562"/>
    </location>
</feature>
<feature type="transmembrane region" description="Helical" evidence="10">
    <location>
        <begin position="318"/>
        <end position="338"/>
    </location>
</feature>
<dbReference type="FunFam" id="1.20.1250.20:FF:000078">
    <property type="entry name" value="MFS maltose transporter, putative"/>
    <property type="match status" value="1"/>
</dbReference>
<keyword evidence="6 10" id="KW-0472">Membrane</keyword>
<proteinExistence type="inferred from homology"/>
<dbReference type="Pfam" id="PF00083">
    <property type="entry name" value="Sugar_tr"/>
    <property type="match status" value="1"/>
</dbReference>
<organism evidence="12">
    <name type="scientific">Kwoniella dejecticola CBS 10117</name>
    <dbReference type="NCBI Taxonomy" id="1296121"/>
    <lineage>
        <taxon>Eukaryota</taxon>
        <taxon>Fungi</taxon>
        <taxon>Dikarya</taxon>
        <taxon>Basidiomycota</taxon>
        <taxon>Agaricomycotina</taxon>
        <taxon>Tremellomycetes</taxon>
        <taxon>Tremellales</taxon>
        <taxon>Cryptococcaceae</taxon>
        <taxon>Kwoniella</taxon>
    </lineage>
</organism>
<feature type="domain" description="Major facilitator superfamily (MFS) profile" evidence="11">
    <location>
        <begin position="60"/>
        <end position="504"/>
    </location>
</feature>
<accession>A0A1A5ZWP3</accession>
<dbReference type="EMBL" id="CP144540">
    <property type="protein sequence ID" value="WWC66066.1"/>
    <property type="molecule type" value="Genomic_DNA"/>
</dbReference>
<evidence type="ECO:0000259" key="11">
    <source>
        <dbReference type="PROSITE" id="PS50850"/>
    </source>
</evidence>
<dbReference type="GO" id="GO:0016020">
    <property type="term" value="C:membrane"/>
    <property type="evidence" value="ECO:0007669"/>
    <property type="project" value="UniProtKB-SubCell"/>
</dbReference>
<keyword evidence="14" id="KW-1185">Reference proteome</keyword>
<dbReference type="Gene3D" id="1.20.1250.20">
    <property type="entry name" value="MFS general substrate transporter like domains"/>
    <property type="match status" value="1"/>
</dbReference>
<evidence type="ECO:0000256" key="3">
    <source>
        <dbReference type="ARBA" id="ARBA00022448"/>
    </source>
</evidence>
<dbReference type="InterPro" id="IPR003663">
    <property type="entry name" value="Sugar/inositol_transpt"/>
</dbReference>
<dbReference type="SUPFAM" id="SSF103473">
    <property type="entry name" value="MFS general substrate transporter"/>
    <property type="match status" value="1"/>
</dbReference>
<reference evidence="12" key="1">
    <citation type="submission" date="2013-07" db="EMBL/GenBank/DDBJ databases">
        <title>The Genome Sequence of Cryptococcus dejecticola CBS10117.</title>
        <authorList>
            <consortium name="The Broad Institute Genome Sequencing Platform"/>
            <person name="Cuomo C."/>
            <person name="Litvintseva A."/>
            <person name="Chen Y."/>
            <person name="Heitman J."/>
            <person name="Sun S."/>
            <person name="Springer D."/>
            <person name="Dromer F."/>
            <person name="Young S.K."/>
            <person name="Zeng Q."/>
            <person name="Gargeya S."/>
            <person name="Fitzgerald M."/>
            <person name="Abouelleil A."/>
            <person name="Alvarado L."/>
            <person name="Berlin A.M."/>
            <person name="Chapman S.B."/>
            <person name="Dewar J."/>
            <person name="Goldberg J."/>
            <person name="Griggs A."/>
            <person name="Gujja S."/>
            <person name="Hansen M."/>
            <person name="Howarth C."/>
            <person name="Imamovic A."/>
            <person name="Larimer J."/>
            <person name="McCowan C."/>
            <person name="Murphy C."/>
            <person name="Pearson M."/>
            <person name="Priest M."/>
            <person name="Roberts A."/>
            <person name="Saif S."/>
            <person name="Shea T."/>
            <person name="Sykes S."/>
            <person name="Wortman J."/>
            <person name="Nusbaum C."/>
            <person name="Birren B."/>
        </authorList>
    </citation>
    <scope>NUCLEOTIDE SEQUENCE [LARGE SCALE GENOMIC DNA]</scope>
    <source>
        <strain evidence="12">CBS 10117</strain>
    </source>
</reference>
<dbReference type="OrthoDB" id="6612291at2759"/>
<dbReference type="PANTHER" id="PTHR48022">
    <property type="entry name" value="PLASTIDIC GLUCOSE TRANSPORTER 4"/>
    <property type="match status" value="1"/>
</dbReference>
<feature type="transmembrane region" description="Helical" evidence="10">
    <location>
        <begin position="447"/>
        <end position="465"/>
    </location>
</feature>
<keyword evidence="3 8" id="KW-0813">Transport</keyword>
<name>A0A1A5ZWP3_9TREE</name>
<feature type="transmembrane region" description="Helical" evidence="10">
    <location>
        <begin position="350"/>
        <end position="373"/>
    </location>
</feature>
<evidence type="ECO:0000256" key="8">
    <source>
        <dbReference type="RuleBase" id="RU003346"/>
    </source>
</evidence>
<dbReference type="InterPro" id="IPR050360">
    <property type="entry name" value="MFS_Sugar_Transporters"/>
</dbReference>
<dbReference type="InterPro" id="IPR020846">
    <property type="entry name" value="MFS_dom"/>
</dbReference>
<dbReference type="RefSeq" id="XP_018260070.1">
    <property type="nucleotide sequence ID" value="XM_018410261.1"/>
</dbReference>
<dbReference type="InterPro" id="IPR005828">
    <property type="entry name" value="MFS_sugar_transport-like"/>
</dbReference>
<keyword evidence="5 10" id="KW-1133">Transmembrane helix</keyword>
<dbReference type="AlphaFoldDB" id="A0A1A5ZWP3"/>
<gene>
    <name evidence="12" type="ORF">I303_06987</name>
    <name evidence="13" type="ORF">I303_108688</name>
</gene>
<evidence type="ECO:0000256" key="7">
    <source>
        <dbReference type="ARBA" id="ARBA00049119"/>
    </source>
</evidence>
<feature type="transmembrane region" description="Helical" evidence="10">
    <location>
        <begin position="104"/>
        <end position="125"/>
    </location>
</feature>
<evidence type="ECO:0000256" key="2">
    <source>
        <dbReference type="ARBA" id="ARBA00010992"/>
    </source>
</evidence>
<dbReference type="PROSITE" id="PS50850">
    <property type="entry name" value="MFS"/>
    <property type="match status" value="1"/>
</dbReference>
<feature type="transmembrane region" description="Helical" evidence="10">
    <location>
        <begin position="62"/>
        <end position="84"/>
    </location>
</feature>
<dbReference type="VEuPathDB" id="FungiDB:I303_06987"/>
<dbReference type="Proteomes" id="UP000078595">
    <property type="component" value="Chromosome 11"/>
</dbReference>
<dbReference type="KEGG" id="kdj:28970686"/>
<evidence type="ECO:0000256" key="1">
    <source>
        <dbReference type="ARBA" id="ARBA00004141"/>
    </source>
</evidence>
<evidence type="ECO:0000256" key="9">
    <source>
        <dbReference type="SAM" id="MobiDB-lite"/>
    </source>
</evidence>
<evidence type="ECO:0000313" key="14">
    <source>
        <dbReference type="Proteomes" id="UP000078595"/>
    </source>
</evidence>
<comment type="similarity">
    <text evidence="2 8">Belongs to the major facilitator superfamily. Sugar transporter (TC 2.A.1.1) family.</text>
</comment>
<evidence type="ECO:0000313" key="12">
    <source>
        <dbReference type="EMBL" id="OBR82228.1"/>
    </source>
</evidence>
<feature type="transmembrane region" description="Helical" evidence="10">
    <location>
        <begin position="380"/>
        <end position="402"/>
    </location>
</feature>
<feature type="transmembrane region" description="Helical" evidence="10">
    <location>
        <begin position="414"/>
        <end position="435"/>
    </location>
</feature>
<evidence type="ECO:0000256" key="10">
    <source>
        <dbReference type="SAM" id="Phobius"/>
    </source>
</evidence>
<dbReference type="InterPro" id="IPR036259">
    <property type="entry name" value="MFS_trans_sf"/>
</dbReference>
<dbReference type="GO" id="GO:0005351">
    <property type="term" value="F:carbohydrate:proton symporter activity"/>
    <property type="evidence" value="ECO:0007669"/>
    <property type="project" value="TreeGrafter"/>
</dbReference>
<reference evidence="13" key="3">
    <citation type="submission" date="2024-02" db="EMBL/GenBank/DDBJ databases">
        <title>Comparative genomics of Cryptococcus and Kwoniella reveals pathogenesis evolution and contrasting modes of karyotype evolution via chromosome fusion or intercentromeric recombination.</title>
        <authorList>
            <person name="Coelho M.A."/>
            <person name="David-Palma M."/>
            <person name="Shea T."/>
            <person name="Bowers K."/>
            <person name="McGinley-Smith S."/>
            <person name="Mohammad A.W."/>
            <person name="Gnirke A."/>
            <person name="Yurkov A.M."/>
            <person name="Nowrousian M."/>
            <person name="Sun S."/>
            <person name="Cuomo C.A."/>
            <person name="Heitman J."/>
        </authorList>
    </citation>
    <scope>NUCLEOTIDE SEQUENCE</scope>
    <source>
        <strain evidence="13">CBS 10117</strain>
    </source>
</reference>
<evidence type="ECO:0000313" key="13">
    <source>
        <dbReference type="EMBL" id="WWC66066.1"/>
    </source>
</evidence>
<comment type="subcellular location">
    <subcellularLocation>
        <location evidence="1">Membrane</location>
        <topology evidence="1">Multi-pass membrane protein</topology>
    </subcellularLocation>
</comment>
<feature type="transmembrane region" description="Helical" evidence="10">
    <location>
        <begin position="477"/>
        <end position="498"/>
    </location>
</feature>
<sequence>MVGVTINKSNTETVRLTEEQLHAVSHLDPELVRIGHEVIERQKKESFTQAWRNHGRAAGWSIFLTSALLMEGFDTAIINSFFALPAFLNSFGVRGSNGKLAIPANYQSGLVNIAYVGQIIGLFLNGWCQERFGSRRTFIAGMIAMTATIFLAFFAVSLNMLLVAELAMGIPWGMFQTLSTAYAAEICPIQLRGYLSAFASVGFGGGSFIASGVLRACLSITTEYGWRLPYALQWVWPVPLALGCFFAPESPWWLVRKGRFEEAEKVLIRCARPGFYAEKEAQGYVAFMQHTDSLEKLDAQGGSWKEMFKGVNLRRTEIMFGVWLVQLWNGNIITGLTVEMLENAGMSATGAFNMNLVLAAMSIVGVAISWVALRLTGRRRIYITGIALEACCLLPIGILGTIPQTDARLNAMGALMIIINLLFHFSLGPVCYSIVGELPSSRLRSRSIVLGRFVYVVSAIIASQLRARMVTATSWNWGAKSAYFWLGCNLICLTWTFFRLPETGGFSFAELDILFANKVPTRQFTKVKIRNDAAEIGTEKQMHDNDHDHEHDDGKGEIEHHEGGTALDAEERAVVQLEEVPGHVQTTNTL</sequence>
<dbReference type="GeneID" id="28970686"/>
<evidence type="ECO:0000256" key="6">
    <source>
        <dbReference type="ARBA" id="ARBA00023136"/>
    </source>
</evidence>
<evidence type="ECO:0000256" key="5">
    <source>
        <dbReference type="ARBA" id="ARBA00022989"/>
    </source>
</evidence>
<evidence type="ECO:0000256" key="4">
    <source>
        <dbReference type="ARBA" id="ARBA00022692"/>
    </source>
</evidence>
<protein>
    <recommendedName>
        <fullName evidence="11">Major facilitator superfamily (MFS) profile domain-containing protein</fullName>
    </recommendedName>
</protein>
<dbReference type="EMBL" id="KI894035">
    <property type="protein sequence ID" value="OBR82228.1"/>
    <property type="molecule type" value="Genomic_DNA"/>
</dbReference>